<feature type="binding site" evidence="11">
    <location>
        <position position="60"/>
    </location>
    <ligand>
        <name>substrate</name>
    </ligand>
</feature>
<proteinExistence type="inferred from homology"/>
<dbReference type="Pfam" id="PF01202">
    <property type="entry name" value="SKI"/>
    <property type="match status" value="1"/>
</dbReference>
<dbReference type="UniPathway" id="UPA00053">
    <property type="reaction ID" value="UER00088"/>
</dbReference>
<evidence type="ECO:0000256" key="11">
    <source>
        <dbReference type="HAMAP-Rule" id="MF_00109"/>
    </source>
</evidence>
<protein>
    <recommendedName>
        <fullName evidence="3 11">Shikimate kinase</fullName>
        <shortName evidence="11">SK</shortName>
        <ecNumber evidence="3 11">2.7.1.71</ecNumber>
    </recommendedName>
</protein>
<keyword evidence="8 11" id="KW-0067">ATP-binding</keyword>
<evidence type="ECO:0000256" key="5">
    <source>
        <dbReference type="ARBA" id="ARBA00022679"/>
    </source>
</evidence>
<evidence type="ECO:0000256" key="3">
    <source>
        <dbReference type="ARBA" id="ARBA00012154"/>
    </source>
</evidence>
<dbReference type="PANTHER" id="PTHR21087">
    <property type="entry name" value="SHIKIMATE KINASE"/>
    <property type="match status" value="1"/>
</dbReference>
<dbReference type="AlphaFoldDB" id="A0A0A6RKG8"/>
<dbReference type="Proteomes" id="UP000076962">
    <property type="component" value="Unassembled WGS sequence"/>
</dbReference>
<dbReference type="EMBL" id="LUTY01003123">
    <property type="protein sequence ID" value="OAD18704.1"/>
    <property type="molecule type" value="Genomic_DNA"/>
</dbReference>
<dbReference type="SUPFAM" id="SSF52540">
    <property type="entry name" value="P-loop containing nucleoside triphosphate hydrolases"/>
    <property type="match status" value="1"/>
</dbReference>
<dbReference type="GO" id="GO:0009423">
    <property type="term" value="P:chorismate biosynthetic process"/>
    <property type="evidence" value="ECO:0007669"/>
    <property type="project" value="UniProtKB-UniRule"/>
</dbReference>
<evidence type="ECO:0000313" key="12">
    <source>
        <dbReference type="EMBL" id="OAD18704.1"/>
    </source>
</evidence>
<evidence type="ECO:0000256" key="6">
    <source>
        <dbReference type="ARBA" id="ARBA00022741"/>
    </source>
</evidence>
<comment type="pathway">
    <text evidence="1 11">Metabolic intermediate biosynthesis; chorismate biosynthesis; chorismate from D-erythrose 4-phosphate and phosphoenolpyruvate: step 5/7.</text>
</comment>
<keyword evidence="7 11" id="KW-0418">Kinase</keyword>
<keyword evidence="4 11" id="KW-0028">Amino-acid biosynthesis</keyword>
<dbReference type="HAMAP" id="MF_00109">
    <property type="entry name" value="Shikimate_kinase"/>
    <property type="match status" value="1"/>
</dbReference>
<sequence length="179" mass="20308">MSRLTNIFLVGPMGVGKTTIAHHLAEILNLTFIDSDHEIEKHTGVTIPWIFEYEGEAGFRKRERAMIAELTALDNIILSTGGGVVLSATNCQLLQSRGYVIYLHASVDHLLERTAHSHHRPLLQTSDRREKLETLFKERHPLYTQVADVTIETGQRSIRQVVKAVLKHLQKKEHEKITS</sequence>
<evidence type="ECO:0000256" key="2">
    <source>
        <dbReference type="ARBA" id="ARBA00006997"/>
    </source>
</evidence>
<comment type="caution">
    <text evidence="12">The sequence shown here is derived from an EMBL/GenBank/DDBJ whole genome shotgun (WGS) entry which is preliminary data.</text>
</comment>
<dbReference type="NCBIfam" id="NF003456">
    <property type="entry name" value="PRK05057.1"/>
    <property type="match status" value="1"/>
</dbReference>
<feature type="binding site" evidence="11">
    <location>
        <begin position="14"/>
        <end position="19"/>
    </location>
    <ligand>
        <name>ATP</name>
        <dbReference type="ChEBI" id="CHEBI:30616"/>
    </ligand>
</feature>
<comment type="function">
    <text evidence="11">Catalyzes the specific phosphorylation of the 3-hydroxyl group of shikimic acid using ATP as a cosubstrate.</text>
</comment>
<feature type="binding site" evidence="11">
    <location>
        <position position="82"/>
    </location>
    <ligand>
        <name>substrate</name>
    </ligand>
</feature>
<comment type="cofactor">
    <cofactor evidence="11">
        <name>Mg(2+)</name>
        <dbReference type="ChEBI" id="CHEBI:18420"/>
    </cofactor>
    <text evidence="11">Binds 1 Mg(2+) ion per subunit.</text>
</comment>
<feature type="binding site" evidence="11">
    <location>
        <position position="18"/>
    </location>
    <ligand>
        <name>Mg(2+)</name>
        <dbReference type="ChEBI" id="CHEBI:18420"/>
    </ligand>
</feature>
<comment type="similarity">
    <text evidence="2 11">Belongs to the shikimate kinase family.</text>
</comment>
<dbReference type="PANTHER" id="PTHR21087:SF16">
    <property type="entry name" value="SHIKIMATE KINASE 1, CHLOROPLASTIC"/>
    <property type="match status" value="1"/>
</dbReference>
<dbReference type="Gene3D" id="3.40.50.300">
    <property type="entry name" value="P-loop containing nucleotide triphosphate hydrolases"/>
    <property type="match status" value="1"/>
</dbReference>
<keyword evidence="13" id="KW-1185">Reference proteome</keyword>
<dbReference type="PROSITE" id="PS01128">
    <property type="entry name" value="SHIKIMATE_KINASE"/>
    <property type="match status" value="1"/>
</dbReference>
<feature type="binding site" evidence="11">
    <location>
        <position position="139"/>
    </location>
    <ligand>
        <name>substrate</name>
    </ligand>
</feature>
<dbReference type="InterPro" id="IPR027417">
    <property type="entry name" value="P-loop_NTPase"/>
</dbReference>
<comment type="catalytic activity">
    <reaction evidence="10 11">
        <text>shikimate + ATP = 3-phosphoshikimate + ADP + H(+)</text>
        <dbReference type="Rhea" id="RHEA:13121"/>
        <dbReference type="ChEBI" id="CHEBI:15378"/>
        <dbReference type="ChEBI" id="CHEBI:30616"/>
        <dbReference type="ChEBI" id="CHEBI:36208"/>
        <dbReference type="ChEBI" id="CHEBI:145989"/>
        <dbReference type="ChEBI" id="CHEBI:456216"/>
        <dbReference type="EC" id="2.7.1.71"/>
    </reaction>
</comment>
<evidence type="ECO:0000256" key="4">
    <source>
        <dbReference type="ARBA" id="ARBA00022605"/>
    </source>
</evidence>
<evidence type="ECO:0000256" key="8">
    <source>
        <dbReference type="ARBA" id="ARBA00022840"/>
    </source>
</evidence>
<dbReference type="PATRIC" id="fig|1003181.4.peg.7517"/>
<dbReference type="GO" id="GO:0004765">
    <property type="term" value="F:shikimate kinase activity"/>
    <property type="evidence" value="ECO:0007669"/>
    <property type="project" value="UniProtKB-UniRule"/>
</dbReference>
<dbReference type="EC" id="2.7.1.71" evidence="3 11"/>
<gene>
    <name evidence="11" type="primary">aroK</name>
    <name evidence="12" type="ORF">THIOM_005692</name>
</gene>
<dbReference type="GO" id="GO:0008652">
    <property type="term" value="P:amino acid biosynthetic process"/>
    <property type="evidence" value="ECO:0007669"/>
    <property type="project" value="UniProtKB-KW"/>
</dbReference>
<dbReference type="GO" id="GO:0005829">
    <property type="term" value="C:cytosol"/>
    <property type="evidence" value="ECO:0007669"/>
    <property type="project" value="TreeGrafter"/>
</dbReference>
<keyword evidence="11" id="KW-0460">Magnesium</keyword>
<evidence type="ECO:0000256" key="10">
    <source>
        <dbReference type="ARBA" id="ARBA00048567"/>
    </source>
</evidence>
<evidence type="ECO:0000256" key="1">
    <source>
        <dbReference type="ARBA" id="ARBA00004842"/>
    </source>
</evidence>
<feature type="binding site" evidence="11">
    <location>
        <position position="156"/>
    </location>
    <ligand>
        <name>ATP</name>
        <dbReference type="ChEBI" id="CHEBI:30616"/>
    </ligand>
</feature>
<accession>A0A0A6RKG8</accession>
<dbReference type="GO" id="GO:0000287">
    <property type="term" value="F:magnesium ion binding"/>
    <property type="evidence" value="ECO:0007669"/>
    <property type="project" value="UniProtKB-UniRule"/>
</dbReference>
<evidence type="ECO:0000256" key="9">
    <source>
        <dbReference type="ARBA" id="ARBA00023141"/>
    </source>
</evidence>
<feature type="binding site" evidence="11">
    <location>
        <position position="36"/>
    </location>
    <ligand>
        <name>substrate</name>
    </ligand>
</feature>
<keyword evidence="6 11" id="KW-0547">Nucleotide-binding</keyword>
<keyword evidence="11" id="KW-0963">Cytoplasm</keyword>
<evidence type="ECO:0000256" key="7">
    <source>
        <dbReference type="ARBA" id="ARBA00022777"/>
    </source>
</evidence>
<evidence type="ECO:0000313" key="13">
    <source>
        <dbReference type="Proteomes" id="UP000076962"/>
    </source>
</evidence>
<dbReference type="CDD" id="cd00464">
    <property type="entry name" value="SK"/>
    <property type="match status" value="1"/>
</dbReference>
<organism evidence="12 13">
    <name type="scientific">Candidatus Thiomargarita nelsonii</name>
    <dbReference type="NCBI Taxonomy" id="1003181"/>
    <lineage>
        <taxon>Bacteria</taxon>
        <taxon>Pseudomonadati</taxon>
        <taxon>Pseudomonadota</taxon>
        <taxon>Gammaproteobacteria</taxon>
        <taxon>Thiotrichales</taxon>
        <taxon>Thiotrichaceae</taxon>
        <taxon>Thiomargarita</taxon>
    </lineage>
</organism>
<keyword evidence="9 11" id="KW-0057">Aromatic amino acid biosynthesis</keyword>
<comment type="subcellular location">
    <subcellularLocation>
        <location evidence="11">Cytoplasm</location>
    </subcellularLocation>
</comment>
<dbReference type="PRINTS" id="PR01100">
    <property type="entry name" value="SHIKIMTKNASE"/>
</dbReference>
<dbReference type="GO" id="GO:0005524">
    <property type="term" value="F:ATP binding"/>
    <property type="evidence" value="ECO:0007669"/>
    <property type="project" value="UniProtKB-UniRule"/>
</dbReference>
<comment type="subunit">
    <text evidence="11">Monomer.</text>
</comment>
<dbReference type="GO" id="GO:0009073">
    <property type="term" value="P:aromatic amino acid family biosynthetic process"/>
    <property type="evidence" value="ECO:0007669"/>
    <property type="project" value="UniProtKB-KW"/>
</dbReference>
<reference evidence="12 13" key="1">
    <citation type="submission" date="2016-05" db="EMBL/GenBank/DDBJ databases">
        <title>Single-cell genome of chain-forming Candidatus Thiomargarita nelsonii and comparison to other large sulfur-oxidizing bacteria.</title>
        <authorList>
            <person name="Winkel M."/>
            <person name="Salman V."/>
            <person name="Woyke T."/>
            <person name="Schulz-Vogt H."/>
            <person name="Richter M."/>
            <person name="Flood B."/>
            <person name="Bailey J."/>
            <person name="Amann R."/>
            <person name="Mussmann M."/>
        </authorList>
    </citation>
    <scope>NUCLEOTIDE SEQUENCE [LARGE SCALE GENOMIC DNA]</scope>
    <source>
        <strain evidence="12 13">THI036</strain>
    </source>
</reference>
<feature type="binding site" evidence="11">
    <location>
        <position position="120"/>
    </location>
    <ligand>
        <name>ATP</name>
        <dbReference type="ChEBI" id="CHEBI:30616"/>
    </ligand>
</feature>
<name>A0A0A6RKG8_9GAMM</name>
<dbReference type="InterPro" id="IPR023000">
    <property type="entry name" value="Shikimate_kinase_CS"/>
</dbReference>
<dbReference type="InterPro" id="IPR000623">
    <property type="entry name" value="Shikimate_kinase/TSH1"/>
</dbReference>
<keyword evidence="11" id="KW-0479">Metal-binding</keyword>
<dbReference type="InterPro" id="IPR031322">
    <property type="entry name" value="Shikimate/glucono_kinase"/>
</dbReference>
<keyword evidence="5 11" id="KW-0808">Transferase</keyword>